<dbReference type="Pfam" id="PF20720">
    <property type="entry name" value="nSTAND3"/>
    <property type="match status" value="1"/>
</dbReference>
<dbReference type="EMBL" id="CP064939">
    <property type="protein sequence ID" value="QPH38637.1"/>
    <property type="molecule type" value="Genomic_DNA"/>
</dbReference>
<dbReference type="KEGG" id="pex:IZT61_16360"/>
<proteinExistence type="predicted"/>
<keyword evidence="3" id="KW-1185">Reference proteome</keyword>
<protein>
    <recommendedName>
        <fullName evidence="1">Novel STAND NTPase 3 domain-containing protein</fullName>
    </recommendedName>
</protein>
<feature type="domain" description="Novel STAND NTPase 3" evidence="1">
    <location>
        <begin position="185"/>
        <end position="340"/>
    </location>
</feature>
<sequence length="759" mass="86802">MHKYDLHLLGWHAFQQLCLTITREILGQTVGAFLDTNDAGKDGAFSGTWKQTGSEDLVGNFVIQCKFTNQADHKITLSSLSDEFEKIEKLVAEGRCDCYLLLTNAGVSGRFEGVFNKKMALLGVKSWRIFGSNWISSQIHENKRLRMLVPRVYGLGDLSQILDERAYAQARQLLLSMRDDLSKVVITSAYYKAAKALSEHGFVLIIGEPAAGKTTIASLLAMAAVDQWQALTLKLDRPDQVTKHWNPEDPNQFMWIDDAFGVTQYESELVTNWNHILPQVKSMLKQGIKIVMTSRDYIYKRARTDLKEGAFPLFNESNVVIDVHNLAVSEKEQILYNHLKLGRQSKDFIAKLKPYLNEIVNHPQFIPETARRLADPAFTKTLQVWPPTLMRFVNNQESFLEDVIRGLDKQSKAALALIYMNNGQLHSPVILKPNEAEAVARLGCDVGGCIEALDSMKDGLVQYTLIEDNAVWRFKHPTIGDAYARIIAKSPEQLEIYLEGTEVERIIEQVTCGNVGLEKTVVVPKNMFGLVIKKLQQFKSSYDYKSPFLSAWDAKRKALTFLSRRSSKDFLKLYIEENPELFDLIVKPSMSFRYSDEIKLLIKLNKEQLLPEERRKAFTEYISHYTIAGDDLELLDNTDLQEVFTPDELADIKLKLVDELIPKLSKVREDRESEFRKYNKDSSEEHMEEFFDKMNILLEEFEGNDAIINAIESEVNHAKNWTSENDFDQTDERPERVLDSRDETTTITTTRSIFDDIDS</sequence>
<evidence type="ECO:0000313" key="3">
    <source>
        <dbReference type="Proteomes" id="UP000594759"/>
    </source>
</evidence>
<evidence type="ECO:0000313" key="2">
    <source>
        <dbReference type="EMBL" id="QPH38637.1"/>
    </source>
</evidence>
<dbReference type="AlphaFoldDB" id="A0A7U3Q4X2"/>
<name>A0A7U3Q4X2_9SPHI</name>
<organism evidence="2 3">
    <name type="scientific">Pedobacter endophyticus</name>
    <dbReference type="NCBI Taxonomy" id="2789740"/>
    <lineage>
        <taxon>Bacteria</taxon>
        <taxon>Pseudomonadati</taxon>
        <taxon>Bacteroidota</taxon>
        <taxon>Sphingobacteriia</taxon>
        <taxon>Sphingobacteriales</taxon>
        <taxon>Sphingobacteriaceae</taxon>
        <taxon>Pedobacter</taxon>
    </lineage>
</organism>
<dbReference type="InterPro" id="IPR027417">
    <property type="entry name" value="P-loop_NTPase"/>
</dbReference>
<accession>A0A7U3Q4X2</accession>
<dbReference type="RefSeq" id="WP_196098114.1">
    <property type="nucleotide sequence ID" value="NZ_CP064939.1"/>
</dbReference>
<dbReference type="InterPro" id="IPR049050">
    <property type="entry name" value="nSTAND3"/>
</dbReference>
<gene>
    <name evidence="2" type="ORF">IZT61_16360</name>
</gene>
<reference evidence="2 3" key="1">
    <citation type="submission" date="2020-11" db="EMBL/GenBank/DDBJ databases">
        <title>Pedobacter endophytica, an endophytic bacteria isolated form Carex pumila.</title>
        <authorList>
            <person name="Peng Y."/>
            <person name="Jiang L."/>
            <person name="Lee J."/>
        </authorList>
    </citation>
    <scope>NUCLEOTIDE SEQUENCE [LARGE SCALE GENOMIC DNA]</scope>
    <source>
        <strain evidence="2 3">JBR3-12</strain>
    </source>
</reference>
<evidence type="ECO:0000259" key="1">
    <source>
        <dbReference type="Pfam" id="PF20720"/>
    </source>
</evidence>
<dbReference type="SUPFAM" id="SSF52540">
    <property type="entry name" value="P-loop containing nucleoside triphosphate hydrolases"/>
    <property type="match status" value="1"/>
</dbReference>
<dbReference type="Proteomes" id="UP000594759">
    <property type="component" value="Chromosome"/>
</dbReference>